<dbReference type="AlphaFoldDB" id="A0A9K3GZN0"/>
<dbReference type="Proteomes" id="UP000215914">
    <property type="component" value="Unassembled WGS sequence"/>
</dbReference>
<evidence type="ECO:0000313" key="1">
    <source>
        <dbReference type="EMBL" id="KAF5761695.1"/>
    </source>
</evidence>
<gene>
    <name evidence="1" type="ORF">HanXRQr2_Chr16g0768061</name>
</gene>
<accession>A0A9K3GZN0</accession>
<keyword evidence="2" id="KW-1185">Reference proteome</keyword>
<protein>
    <submittedName>
        <fullName evidence="1">Uncharacterized protein</fullName>
    </submittedName>
</protein>
<sequence length="89" mass="10576">MEIFIGVLAKIKYLFETLVMNIAFYNLFRSFQHHECIFFFFASNHINDIENITVMTNHIRESIGKRIKLYLILEKPPGMMAQHLIQIQT</sequence>
<dbReference type="EMBL" id="MNCJ02000331">
    <property type="protein sequence ID" value="KAF5761695.1"/>
    <property type="molecule type" value="Genomic_DNA"/>
</dbReference>
<evidence type="ECO:0000313" key="2">
    <source>
        <dbReference type="Proteomes" id="UP000215914"/>
    </source>
</evidence>
<name>A0A9K3GZN0_HELAN</name>
<organism evidence="1 2">
    <name type="scientific">Helianthus annuus</name>
    <name type="common">Common sunflower</name>
    <dbReference type="NCBI Taxonomy" id="4232"/>
    <lineage>
        <taxon>Eukaryota</taxon>
        <taxon>Viridiplantae</taxon>
        <taxon>Streptophyta</taxon>
        <taxon>Embryophyta</taxon>
        <taxon>Tracheophyta</taxon>
        <taxon>Spermatophyta</taxon>
        <taxon>Magnoliopsida</taxon>
        <taxon>eudicotyledons</taxon>
        <taxon>Gunneridae</taxon>
        <taxon>Pentapetalae</taxon>
        <taxon>asterids</taxon>
        <taxon>campanulids</taxon>
        <taxon>Asterales</taxon>
        <taxon>Asteraceae</taxon>
        <taxon>Asteroideae</taxon>
        <taxon>Heliantheae alliance</taxon>
        <taxon>Heliantheae</taxon>
        <taxon>Helianthus</taxon>
    </lineage>
</organism>
<reference evidence="1" key="1">
    <citation type="journal article" date="2017" name="Nature">
        <title>The sunflower genome provides insights into oil metabolism, flowering and Asterid evolution.</title>
        <authorList>
            <person name="Badouin H."/>
            <person name="Gouzy J."/>
            <person name="Grassa C.J."/>
            <person name="Murat F."/>
            <person name="Staton S.E."/>
            <person name="Cottret L."/>
            <person name="Lelandais-Briere C."/>
            <person name="Owens G.L."/>
            <person name="Carrere S."/>
            <person name="Mayjonade B."/>
            <person name="Legrand L."/>
            <person name="Gill N."/>
            <person name="Kane N.C."/>
            <person name="Bowers J.E."/>
            <person name="Hubner S."/>
            <person name="Bellec A."/>
            <person name="Berard A."/>
            <person name="Berges H."/>
            <person name="Blanchet N."/>
            <person name="Boniface M.C."/>
            <person name="Brunel D."/>
            <person name="Catrice O."/>
            <person name="Chaidir N."/>
            <person name="Claudel C."/>
            <person name="Donnadieu C."/>
            <person name="Faraut T."/>
            <person name="Fievet G."/>
            <person name="Helmstetter N."/>
            <person name="King M."/>
            <person name="Knapp S.J."/>
            <person name="Lai Z."/>
            <person name="Le Paslier M.C."/>
            <person name="Lippi Y."/>
            <person name="Lorenzon L."/>
            <person name="Mandel J.R."/>
            <person name="Marage G."/>
            <person name="Marchand G."/>
            <person name="Marquand E."/>
            <person name="Bret-Mestries E."/>
            <person name="Morien E."/>
            <person name="Nambeesan S."/>
            <person name="Nguyen T."/>
            <person name="Pegot-Espagnet P."/>
            <person name="Pouilly N."/>
            <person name="Raftis F."/>
            <person name="Sallet E."/>
            <person name="Schiex T."/>
            <person name="Thomas J."/>
            <person name="Vandecasteele C."/>
            <person name="Vares D."/>
            <person name="Vear F."/>
            <person name="Vautrin S."/>
            <person name="Crespi M."/>
            <person name="Mangin B."/>
            <person name="Burke J.M."/>
            <person name="Salse J."/>
            <person name="Munos S."/>
            <person name="Vincourt P."/>
            <person name="Rieseberg L.H."/>
            <person name="Langlade N.B."/>
        </authorList>
    </citation>
    <scope>NUCLEOTIDE SEQUENCE</scope>
    <source>
        <tissue evidence="1">Leaves</tissue>
    </source>
</reference>
<dbReference type="Gramene" id="mRNA:HanXRQr2_Chr16g0768061">
    <property type="protein sequence ID" value="CDS:HanXRQr2_Chr16g0768061.1"/>
    <property type="gene ID" value="HanXRQr2_Chr16g0768061"/>
</dbReference>
<proteinExistence type="predicted"/>
<reference evidence="1" key="2">
    <citation type="submission" date="2020-06" db="EMBL/GenBank/DDBJ databases">
        <title>Helianthus annuus Genome sequencing and assembly Release 2.</title>
        <authorList>
            <person name="Gouzy J."/>
            <person name="Langlade N."/>
            <person name="Munos S."/>
        </authorList>
    </citation>
    <scope>NUCLEOTIDE SEQUENCE</scope>
    <source>
        <tissue evidence="1">Leaves</tissue>
    </source>
</reference>
<comment type="caution">
    <text evidence="1">The sequence shown here is derived from an EMBL/GenBank/DDBJ whole genome shotgun (WGS) entry which is preliminary data.</text>
</comment>